<accession>A0ABU0G2G9</accession>
<dbReference type="InterPro" id="IPR006311">
    <property type="entry name" value="TAT_signal"/>
</dbReference>
<dbReference type="SMART" id="SM00849">
    <property type="entry name" value="Lactamase_B"/>
    <property type="match status" value="1"/>
</dbReference>
<evidence type="ECO:0000259" key="2">
    <source>
        <dbReference type="SMART" id="SM00849"/>
    </source>
</evidence>
<dbReference type="Proteomes" id="UP001238496">
    <property type="component" value="Unassembled WGS sequence"/>
</dbReference>
<dbReference type="PROSITE" id="PS51318">
    <property type="entry name" value="TAT"/>
    <property type="match status" value="1"/>
</dbReference>
<evidence type="ECO:0000313" key="4">
    <source>
        <dbReference type="Proteomes" id="UP001238496"/>
    </source>
</evidence>
<keyword evidence="4" id="KW-1185">Reference proteome</keyword>
<dbReference type="RefSeq" id="WP_307368515.1">
    <property type="nucleotide sequence ID" value="NZ_JAUSUW010000001.1"/>
</dbReference>
<feature type="signal peptide" evidence="1">
    <location>
        <begin position="1"/>
        <end position="29"/>
    </location>
</feature>
<dbReference type="PANTHER" id="PTHR42951:SF14">
    <property type="entry name" value="METALLO-BETA-LACTAMASE SUPERFAMILY PROTEIN"/>
    <property type="match status" value="1"/>
</dbReference>
<dbReference type="Gene3D" id="3.60.15.10">
    <property type="entry name" value="Ribonuclease Z/Hydroxyacylglutathione hydrolase-like"/>
    <property type="match status" value="1"/>
</dbReference>
<dbReference type="InterPro" id="IPR050855">
    <property type="entry name" value="NDM-1-like"/>
</dbReference>
<protein>
    <submittedName>
        <fullName evidence="3">Glyoxylase-like metal-dependent hydrolase (Beta-lactamase superfamily II)</fullName>
    </submittedName>
</protein>
<proteinExistence type="predicted"/>
<dbReference type="InterPro" id="IPR036866">
    <property type="entry name" value="RibonucZ/Hydroxyglut_hydro"/>
</dbReference>
<feature type="chain" id="PRO_5046313902" evidence="1">
    <location>
        <begin position="30"/>
        <end position="295"/>
    </location>
</feature>
<sequence>MFILNRRNFISLAAAGAAATAFAGRFAHAASTGTEVFTSDEAGLLVDSTVILGEKSAVVVDAQFTQANAAALADLIAATGRKVETILITHFHPDHILGLAVLMDRFPDAKPVAHAAVQGMIAQTAQPMLDRIGGAAPAGVFASRVVIPDVLSADHIKLEGERIEVLAPLHGDTALITPLHIPALKTVIAADIAYADTHLWLEENTKPEQIAAWRESIKTLQGLNAETVIPGHRKADSKSDASVFAQTSAYLDHWEKALAESKSAEELKAALLAGNEGLGFAFAIDRAVAAVYPPK</sequence>
<comment type="caution">
    <text evidence="3">The sequence shown here is derived from an EMBL/GenBank/DDBJ whole genome shotgun (WGS) entry which is preliminary data.</text>
</comment>
<keyword evidence="1" id="KW-0732">Signal</keyword>
<evidence type="ECO:0000256" key="1">
    <source>
        <dbReference type="SAM" id="SignalP"/>
    </source>
</evidence>
<dbReference type="PANTHER" id="PTHR42951">
    <property type="entry name" value="METALLO-BETA-LACTAMASE DOMAIN-CONTAINING"/>
    <property type="match status" value="1"/>
</dbReference>
<dbReference type="InterPro" id="IPR001279">
    <property type="entry name" value="Metallo-B-lactamas"/>
</dbReference>
<dbReference type="EMBL" id="JAUSUW010000001">
    <property type="protein sequence ID" value="MDQ0419303.1"/>
    <property type="molecule type" value="Genomic_DNA"/>
</dbReference>
<organism evidence="3 4">
    <name type="scientific">Peteryoungia aggregata LMG 23059</name>
    <dbReference type="NCBI Taxonomy" id="1368425"/>
    <lineage>
        <taxon>Bacteria</taxon>
        <taxon>Pseudomonadati</taxon>
        <taxon>Pseudomonadota</taxon>
        <taxon>Alphaproteobacteria</taxon>
        <taxon>Hyphomicrobiales</taxon>
        <taxon>Rhizobiaceae</taxon>
        <taxon>Peteryoungia</taxon>
    </lineage>
</organism>
<dbReference type="SUPFAM" id="SSF56281">
    <property type="entry name" value="Metallo-hydrolase/oxidoreductase"/>
    <property type="match status" value="1"/>
</dbReference>
<dbReference type="Pfam" id="PF00753">
    <property type="entry name" value="Lactamase_B"/>
    <property type="match status" value="1"/>
</dbReference>
<feature type="domain" description="Metallo-beta-lactamase" evidence="2">
    <location>
        <begin position="45"/>
        <end position="232"/>
    </location>
</feature>
<reference evidence="3 4" key="1">
    <citation type="submission" date="2023-07" db="EMBL/GenBank/DDBJ databases">
        <title>Genomic Encyclopedia of Type Strains, Phase IV (KMG-IV): sequencing the most valuable type-strain genomes for metagenomic binning, comparative biology and taxonomic classification.</title>
        <authorList>
            <person name="Goeker M."/>
        </authorList>
    </citation>
    <scope>NUCLEOTIDE SEQUENCE [LARGE SCALE GENOMIC DNA]</scope>
    <source>
        <strain evidence="3 4">DSM 1111</strain>
    </source>
</reference>
<gene>
    <name evidence="3" type="ORF">J2045_000313</name>
</gene>
<name>A0ABU0G2G9_9HYPH</name>
<evidence type="ECO:0000313" key="3">
    <source>
        <dbReference type="EMBL" id="MDQ0419303.1"/>
    </source>
</evidence>
<dbReference type="CDD" id="cd07739">
    <property type="entry name" value="metallo-hydrolase-like_MBL-fold"/>
    <property type="match status" value="1"/>
</dbReference>